<keyword evidence="10" id="KW-0234">DNA repair</keyword>
<dbReference type="PANTHER" id="PTHR12604:SF4">
    <property type="entry name" value="X-RAY REPAIR CROSS-COMPLEMENTING PROTEIN 5"/>
    <property type="match status" value="1"/>
</dbReference>
<dbReference type="SUPFAM" id="SSF101420">
    <property type="entry name" value="C-terminal domain of Ku80"/>
    <property type="match status" value="1"/>
</dbReference>
<reference evidence="14" key="1">
    <citation type="submission" date="2020-04" db="EMBL/GenBank/DDBJ databases">
        <authorList>
            <person name="Neveu A P."/>
        </authorList>
    </citation>
    <scope>NUCLEOTIDE SEQUENCE</scope>
    <source>
        <tissue evidence="14">Whole embryo</tissue>
    </source>
</reference>
<comment type="similarity">
    <text evidence="2">Belongs to the ku80 family.</text>
</comment>
<evidence type="ECO:0000259" key="13">
    <source>
        <dbReference type="SMART" id="SM00559"/>
    </source>
</evidence>
<accession>A0A6F9DY62</accession>
<dbReference type="GO" id="GO:0004386">
    <property type="term" value="F:helicase activity"/>
    <property type="evidence" value="ECO:0007669"/>
    <property type="project" value="UniProtKB-KW"/>
</dbReference>
<evidence type="ECO:0000256" key="10">
    <source>
        <dbReference type="ARBA" id="ARBA00023204"/>
    </source>
</evidence>
<dbReference type="GO" id="GO:0003690">
    <property type="term" value="F:double-stranded DNA binding"/>
    <property type="evidence" value="ECO:0007669"/>
    <property type="project" value="TreeGrafter"/>
</dbReference>
<keyword evidence="4" id="KW-0227">DNA damage</keyword>
<dbReference type="SUPFAM" id="SSF100939">
    <property type="entry name" value="SPOC domain-like"/>
    <property type="match status" value="1"/>
</dbReference>
<dbReference type="AlphaFoldDB" id="A0A6F9DY62"/>
<evidence type="ECO:0000256" key="6">
    <source>
        <dbReference type="ARBA" id="ARBA00022806"/>
    </source>
</evidence>
<dbReference type="InterPro" id="IPR036465">
    <property type="entry name" value="vWFA_dom_sf"/>
</dbReference>
<keyword evidence="6" id="KW-0347">Helicase</keyword>
<keyword evidence="3" id="KW-0547">Nucleotide-binding</keyword>
<name>A0A6F9DY62_9ASCI</name>
<keyword evidence="8" id="KW-0238">DNA-binding</keyword>
<dbReference type="InterPro" id="IPR036494">
    <property type="entry name" value="Ku_C_sf"/>
</dbReference>
<feature type="compositionally biased region" description="Low complexity" evidence="12">
    <location>
        <begin position="183"/>
        <end position="193"/>
    </location>
</feature>
<evidence type="ECO:0000256" key="5">
    <source>
        <dbReference type="ARBA" id="ARBA00022801"/>
    </source>
</evidence>
<feature type="compositionally biased region" description="Polar residues" evidence="12">
    <location>
        <begin position="707"/>
        <end position="721"/>
    </location>
</feature>
<gene>
    <name evidence="14" type="primary">Xrcc5-001</name>
</gene>
<dbReference type="Gene3D" id="1.10.1600.10">
    <property type="match status" value="1"/>
</dbReference>
<keyword evidence="11" id="KW-0539">Nucleus</keyword>
<evidence type="ECO:0000256" key="4">
    <source>
        <dbReference type="ARBA" id="ARBA00022763"/>
    </source>
</evidence>
<feature type="domain" description="Ku" evidence="13">
    <location>
        <begin position="322"/>
        <end position="461"/>
    </location>
</feature>
<dbReference type="Gene3D" id="1.25.40.240">
    <property type="entry name" value="Ku, C-terminal domain"/>
    <property type="match status" value="1"/>
</dbReference>
<dbReference type="PIRSF" id="PIRSF016570">
    <property type="entry name" value="Ku80"/>
    <property type="match status" value="1"/>
</dbReference>
<dbReference type="InterPro" id="IPR024193">
    <property type="entry name" value="Ku80"/>
</dbReference>
<dbReference type="Gene3D" id="3.40.50.410">
    <property type="entry name" value="von Willebrand factor, type A domain"/>
    <property type="match status" value="1"/>
</dbReference>
<feature type="region of interest" description="Disordered" evidence="12">
    <location>
        <begin position="707"/>
        <end position="745"/>
    </location>
</feature>
<dbReference type="InterPro" id="IPR014893">
    <property type="entry name" value="Ku_PK_bind"/>
</dbReference>
<evidence type="ECO:0000256" key="9">
    <source>
        <dbReference type="ARBA" id="ARBA00023172"/>
    </source>
</evidence>
<dbReference type="SUPFAM" id="SSF53300">
    <property type="entry name" value="vWA-like"/>
    <property type="match status" value="1"/>
</dbReference>
<evidence type="ECO:0000256" key="3">
    <source>
        <dbReference type="ARBA" id="ARBA00022741"/>
    </source>
</evidence>
<dbReference type="CDD" id="cd00873">
    <property type="entry name" value="KU80"/>
    <property type="match status" value="1"/>
</dbReference>
<protein>
    <submittedName>
        <fullName evidence="14">ZF(C2H2)-102 zinc finger protein</fullName>
    </submittedName>
</protein>
<evidence type="ECO:0000256" key="7">
    <source>
        <dbReference type="ARBA" id="ARBA00022840"/>
    </source>
</evidence>
<dbReference type="GO" id="GO:0006310">
    <property type="term" value="P:DNA recombination"/>
    <property type="evidence" value="ECO:0007669"/>
    <property type="project" value="UniProtKB-KW"/>
</dbReference>
<dbReference type="InterPro" id="IPR006164">
    <property type="entry name" value="DNA_bd_Ku70/Ku80"/>
</dbReference>
<evidence type="ECO:0000256" key="1">
    <source>
        <dbReference type="ARBA" id="ARBA00004123"/>
    </source>
</evidence>
<dbReference type="EMBL" id="LR791943">
    <property type="protein sequence ID" value="CAB3267805.1"/>
    <property type="molecule type" value="mRNA"/>
</dbReference>
<sequence length="745" mass="83954">MARAPREAIVFCVDVGLGMQDAPEGELSSLDYACTIVSMLIQRKIFSQSKDEVALVLFGTEVTANQLASSNDADDDSYSNINVAFPLGIPNFELLAFIAKKELGSTHSVDFLDALTVSLDVLYKNAREKKFSTRRIALFTNFAHNINDDNLDGIINGFQVDGMNVELNIIAPAMLNTYDNNLSGDDGSVDSSDNQPNTSRHQTRNEKRFLRNHHNQLRKPKTTQQQCGEDIIKRCFSSGIEGACYSFQQAMQSVTGFEKRSVNAAAWKCHLQLGNELIIPCTAYAKTKEAKLKQTWKKCHARTNRAEDVTRNPYYHIDDDQRTEVTKEKLAKGYKYGKDIIPFSTDDEKQMNYSTDGKRLSILGFTDMKNVPINLHMDDQAHFVLPEAGNQNAATSISALATGMQNQNLCAIATYIYRKGSNPKLVALIPRIKETYQVFVMAALPFAEDVRQLNFPSLQQTHDLVDQQTLDCLDKFICEMDLNQSEGHDEQFLPSEILNPFFQRTYESLYHRKACPNEPLLDNISHLQLDPHSNSNTDALAEKLKMFFKLEKVNTNDVLSKGKSSWADLDVEKIKSEAESDGHSTSLSQTTLENVVDVGTATPSDDFLHILSFASSTSDVNNAFSKMEKKITELANDPFALQLTDKIIKSLKTFIWQGKEKNQVSQVNTFLKQLKEEIIFSNNRLWKIILENDVNLIEIRDDPQGVTESELQQYRSSQTAMDTKLTEDDEVEDRGDNPEDLLDML</sequence>
<dbReference type="Pfam" id="PF08785">
    <property type="entry name" value="Ku_PK_bind"/>
    <property type="match status" value="1"/>
</dbReference>
<evidence type="ECO:0000256" key="11">
    <source>
        <dbReference type="ARBA" id="ARBA00023242"/>
    </source>
</evidence>
<dbReference type="GO" id="GO:0003684">
    <property type="term" value="F:damaged DNA binding"/>
    <property type="evidence" value="ECO:0007669"/>
    <property type="project" value="InterPro"/>
</dbReference>
<dbReference type="GO" id="GO:0006303">
    <property type="term" value="P:double-strand break repair via nonhomologous end joining"/>
    <property type="evidence" value="ECO:0007669"/>
    <property type="project" value="InterPro"/>
</dbReference>
<dbReference type="GO" id="GO:0000723">
    <property type="term" value="P:telomere maintenance"/>
    <property type="evidence" value="ECO:0007669"/>
    <property type="project" value="InterPro"/>
</dbReference>
<dbReference type="Pfam" id="PF02735">
    <property type="entry name" value="Ku"/>
    <property type="match status" value="1"/>
</dbReference>
<dbReference type="Pfam" id="PF03731">
    <property type="entry name" value="Ku_N"/>
    <property type="match status" value="1"/>
</dbReference>
<dbReference type="SMART" id="SM00559">
    <property type="entry name" value="Ku78"/>
    <property type="match status" value="1"/>
</dbReference>
<dbReference type="GO" id="GO:0016787">
    <property type="term" value="F:hydrolase activity"/>
    <property type="evidence" value="ECO:0007669"/>
    <property type="project" value="UniProtKB-KW"/>
</dbReference>
<dbReference type="InterPro" id="IPR016194">
    <property type="entry name" value="SPOC-like_C_dom_sf"/>
</dbReference>
<organism evidence="14">
    <name type="scientific">Phallusia mammillata</name>
    <dbReference type="NCBI Taxonomy" id="59560"/>
    <lineage>
        <taxon>Eukaryota</taxon>
        <taxon>Metazoa</taxon>
        <taxon>Chordata</taxon>
        <taxon>Tunicata</taxon>
        <taxon>Ascidiacea</taxon>
        <taxon>Phlebobranchia</taxon>
        <taxon>Ascidiidae</taxon>
        <taxon>Phallusia</taxon>
    </lineage>
</organism>
<dbReference type="PANTHER" id="PTHR12604">
    <property type="entry name" value="KU AUTOANTIGEN DNA HELICASE"/>
    <property type="match status" value="1"/>
</dbReference>
<dbReference type="GO" id="GO:0042162">
    <property type="term" value="F:telomeric DNA binding"/>
    <property type="evidence" value="ECO:0007669"/>
    <property type="project" value="InterPro"/>
</dbReference>
<dbReference type="GO" id="GO:0005524">
    <property type="term" value="F:ATP binding"/>
    <property type="evidence" value="ECO:0007669"/>
    <property type="project" value="UniProtKB-KW"/>
</dbReference>
<feature type="compositionally biased region" description="Acidic residues" evidence="12">
    <location>
        <begin position="727"/>
        <end position="745"/>
    </location>
</feature>
<dbReference type="Gene3D" id="2.40.290.10">
    <property type="match status" value="1"/>
</dbReference>
<evidence type="ECO:0000256" key="12">
    <source>
        <dbReference type="SAM" id="MobiDB-lite"/>
    </source>
</evidence>
<proteinExistence type="evidence at transcript level"/>
<evidence type="ECO:0000256" key="8">
    <source>
        <dbReference type="ARBA" id="ARBA00023125"/>
    </source>
</evidence>
<evidence type="ECO:0000313" key="14">
    <source>
        <dbReference type="EMBL" id="CAB3267805.1"/>
    </source>
</evidence>
<comment type="subcellular location">
    <subcellularLocation>
        <location evidence="1">Nucleus</location>
    </subcellularLocation>
</comment>
<dbReference type="InterPro" id="IPR005161">
    <property type="entry name" value="Ku_N"/>
</dbReference>
<keyword evidence="9" id="KW-0233">DNA recombination</keyword>
<keyword evidence="7" id="KW-0067">ATP-binding</keyword>
<evidence type="ECO:0000256" key="2">
    <source>
        <dbReference type="ARBA" id="ARBA00007726"/>
    </source>
</evidence>
<keyword evidence="5" id="KW-0378">Hydrolase</keyword>
<dbReference type="GO" id="GO:0043564">
    <property type="term" value="C:Ku70:Ku80 complex"/>
    <property type="evidence" value="ECO:0007669"/>
    <property type="project" value="InterPro"/>
</dbReference>
<dbReference type="FunFam" id="2.40.290.10:FF:000005">
    <property type="entry name" value="X-ray repair cross-complementing protein 5"/>
    <property type="match status" value="1"/>
</dbReference>
<feature type="region of interest" description="Disordered" evidence="12">
    <location>
        <begin position="182"/>
        <end position="214"/>
    </location>
</feature>